<protein>
    <submittedName>
        <fullName evidence="7">Cationic amino acid ABC transporter periplasmic binding protein</fullName>
    </submittedName>
</protein>
<dbReference type="AlphaFoldDB" id="K2LRC3"/>
<feature type="domain" description="Solute-binding protein family 3/N-terminal" evidence="6">
    <location>
        <begin position="34"/>
        <end position="265"/>
    </location>
</feature>
<dbReference type="CDD" id="cd13692">
    <property type="entry name" value="PBP2_BztA"/>
    <property type="match status" value="1"/>
</dbReference>
<keyword evidence="2" id="KW-0813">Transport</keyword>
<feature type="signal peptide" evidence="5">
    <location>
        <begin position="1"/>
        <end position="23"/>
    </location>
</feature>
<dbReference type="PATRIC" id="fig|391937.3.peg.730"/>
<comment type="similarity">
    <text evidence="1 4">Belongs to the bacterial solute-binding protein 3 family.</text>
</comment>
<dbReference type="InterPro" id="IPR001638">
    <property type="entry name" value="Solute-binding_3/MltF_N"/>
</dbReference>
<dbReference type="STRING" id="391937.NA2_03532"/>
<proteinExistence type="inferred from homology"/>
<dbReference type="SMART" id="SM00062">
    <property type="entry name" value="PBPb"/>
    <property type="match status" value="1"/>
</dbReference>
<sequence length="342" mass="36946">MKTVFKALLGSAVFAVAAGSASAATLDDVKAKGHVQCGVSTGLAGFSAPDDKGEYTGLDVDFCRAVAAAVFDDPKAVQFSPLSAKERFTALQSGEVDILSRNTTWTISRDTALGLNFAGVTYYDGQGFMINSKKLQGINSALQLSGAAVCVQSGTTTELNLADYFKANNMEYNPVVFEKLEEVNTAYDQGRCDVYTTDQSGLYAIRLTLSAPDDHIVLPEIISKEPLGPVVRHGDDQWLDIAKWVYYALLNAEELGVSQANLEESLKSDNPEIRRLLGTEEGTKLGTDLGLTNDWAVRVIKHVGNYGEIFERNVGAESPLKISRGINALWTKGGLQYGMPIR</sequence>
<dbReference type="Pfam" id="PF00497">
    <property type="entry name" value="SBP_bac_3"/>
    <property type="match status" value="1"/>
</dbReference>
<evidence type="ECO:0000256" key="2">
    <source>
        <dbReference type="ARBA" id="ARBA00022448"/>
    </source>
</evidence>
<dbReference type="Gene3D" id="3.40.190.10">
    <property type="entry name" value="Periplasmic binding protein-like II"/>
    <property type="match status" value="2"/>
</dbReference>
<name>K2LRC3_9HYPH</name>
<dbReference type="Proteomes" id="UP000006786">
    <property type="component" value="Unassembled WGS sequence"/>
</dbReference>
<keyword evidence="3 5" id="KW-0732">Signal</keyword>
<accession>K2LRC3</accession>
<evidence type="ECO:0000313" key="7">
    <source>
        <dbReference type="EMBL" id="EKF20294.1"/>
    </source>
</evidence>
<evidence type="ECO:0000256" key="1">
    <source>
        <dbReference type="ARBA" id="ARBA00010333"/>
    </source>
</evidence>
<evidence type="ECO:0000256" key="4">
    <source>
        <dbReference type="RuleBase" id="RU003744"/>
    </source>
</evidence>
<comment type="caution">
    <text evidence="7">The sequence shown here is derived from an EMBL/GenBank/DDBJ whole genome shotgun (WGS) entry which is preliminary data.</text>
</comment>
<dbReference type="OrthoDB" id="9777941at2"/>
<dbReference type="GO" id="GO:0006865">
    <property type="term" value="P:amino acid transport"/>
    <property type="evidence" value="ECO:0007669"/>
    <property type="project" value="TreeGrafter"/>
</dbReference>
<feature type="chain" id="PRO_5003860790" evidence="5">
    <location>
        <begin position="24"/>
        <end position="342"/>
    </location>
</feature>
<keyword evidence="8" id="KW-1185">Reference proteome</keyword>
<dbReference type="PROSITE" id="PS01039">
    <property type="entry name" value="SBP_BACTERIAL_3"/>
    <property type="match status" value="1"/>
</dbReference>
<dbReference type="RefSeq" id="WP_008594273.1">
    <property type="nucleotide sequence ID" value="NZ_AMRM01000003.1"/>
</dbReference>
<organism evidence="7 8">
    <name type="scientific">Nitratireductor pacificus pht-3B</name>
    <dbReference type="NCBI Taxonomy" id="391937"/>
    <lineage>
        <taxon>Bacteria</taxon>
        <taxon>Pseudomonadati</taxon>
        <taxon>Pseudomonadota</taxon>
        <taxon>Alphaproteobacteria</taxon>
        <taxon>Hyphomicrobiales</taxon>
        <taxon>Phyllobacteriaceae</taxon>
        <taxon>Nitratireductor</taxon>
    </lineage>
</organism>
<dbReference type="EMBL" id="AMRM01000003">
    <property type="protein sequence ID" value="EKF20294.1"/>
    <property type="molecule type" value="Genomic_DNA"/>
</dbReference>
<evidence type="ECO:0000259" key="6">
    <source>
        <dbReference type="SMART" id="SM00062"/>
    </source>
</evidence>
<dbReference type="PANTHER" id="PTHR30085:SF7">
    <property type="entry name" value="AMINO-ACID ABC TRANSPORTER-BINDING PROTEIN YHDW-RELATED"/>
    <property type="match status" value="1"/>
</dbReference>
<dbReference type="eggNOG" id="COG0834">
    <property type="taxonomic scope" value="Bacteria"/>
</dbReference>
<gene>
    <name evidence="7" type="ORF">NA2_03532</name>
</gene>
<evidence type="ECO:0000313" key="8">
    <source>
        <dbReference type="Proteomes" id="UP000006786"/>
    </source>
</evidence>
<dbReference type="SUPFAM" id="SSF53850">
    <property type="entry name" value="Periplasmic binding protein-like II"/>
    <property type="match status" value="1"/>
</dbReference>
<evidence type="ECO:0000256" key="5">
    <source>
        <dbReference type="SAM" id="SignalP"/>
    </source>
</evidence>
<reference evidence="7 8" key="1">
    <citation type="journal article" date="2012" name="J. Bacteriol.">
        <title>Genome Sequence of Nitratireductor pacificus Type Strain pht-3B.</title>
        <authorList>
            <person name="Lai Q."/>
            <person name="Li G."/>
            <person name="Shao Z."/>
        </authorList>
    </citation>
    <scope>NUCLEOTIDE SEQUENCE [LARGE SCALE GENOMIC DNA]</scope>
    <source>
        <strain evidence="8">pht-3B</strain>
    </source>
</reference>
<dbReference type="InterPro" id="IPR018313">
    <property type="entry name" value="SBP_3_CS"/>
</dbReference>
<dbReference type="PANTHER" id="PTHR30085">
    <property type="entry name" value="AMINO ACID ABC TRANSPORTER PERMEASE"/>
    <property type="match status" value="1"/>
</dbReference>
<evidence type="ECO:0000256" key="3">
    <source>
        <dbReference type="ARBA" id="ARBA00022729"/>
    </source>
</evidence>
<dbReference type="InterPro" id="IPR051455">
    <property type="entry name" value="Bact_solute-bind_prot3"/>
</dbReference>